<proteinExistence type="predicted"/>
<dbReference type="Pfam" id="PF07714">
    <property type="entry name" value="PK_Tyr_Ser-Thr"/>
    <property type="match status" value="1"/>
</dbReference>
<dbReference type="InterPro" id="IPR000719">
    <property type="entry name" value="Prot_kinase_dom"/>
</dbReference>
<feature type="domain" description="Protein kinase" evidence="2">
    <location>
        <begin position="32"/>
        <end position="253"/>
    </location>
</feature>
<dbReference type="PANTHER" id="PTHR48006">
    <property type="entry name" value="LEUCINE-RICH REPEAT-CONTAINING PROTEIN DDB_G0281931-RELATED"/>
    <property type="match status" value="1"/>
</dbReference>
<dbReference type="GO" id="GO:0004713">
    <property type="term" value="F:protein tyrosine kinase activity"/>
    <property type="evidence" value="ECO:0007669"/>
    <property type="project" value="InterPro"/>
</dbReference>
<name>A0A438FIG9_VITVI</name>
<dbReference type="InterPro" id="IPR001245">
    <property type="entry name" value="Ser-Thr/Tyr_kinase_cat_dom"/>
</dbReference>
<dbReference type="InterPro" id="IPR011009">
    <property type="entry name" value="Kinase-like_dom_sf"/>
</dbReference>
<organism evidence="3 4">
    <name type="scientific">Vitis vinifera</name>
    <name type="common">Grape</name>
    <dbReference type="NCBI Taxonomy" id="29760"/>
    <lineage>
        <taxon>Eukaryota</taxon>
        <taxon>Viridiplantae</taxon>
        <taxon>Streptophyta</taxon>
        <taxon>Embryophyta</taxon>
        <taxon>Tracheophyta</taxon>
        <taxon>Spermatophyta</taxon>
        <taxon>Magnoliopsida</taxon>
        <taxon>eudicotyledons</taxon>
        <taxon>Gunneridae</taxon>
        <taxon>Pentapetalae</taxon>
        <taxon>rosids</taxon>
        <taxon>Vitales</taxon>
        <taxon>Vitaceae</taxon>
        <taxon>Viteae</taxon>
        <taxon>Vitis</taxon>
    </lineage>
</organism>
<gene>
    <name evidence="3" type="primary">SRF5_3</name>
    <name evidence="3" type="ORF">CK203_096358</name>
</gene>
<dbReference type="InterPro" id="IPR020635">
    <property type="entry name" value="Tyr_kinase_cat_dom"/>
</dbReference>
<dbReference type="InterPro" id="IPR051824">
    <property type="entry name" value="LRR_Rcpt-Like_S/T_Kinase"/>
</dbReference>
<evidence type="ECO:0000259" key="2">
    <source>
        <dbReference type="PROSITE" id="PS50011"/>
    </source>
</evidence>
<dbReference type="SMART" id="SM00219">
    <property type="entry name" value="TyrKc"/>
    <property type="match status" value="1"/>
</dbReference>
<accession>A0A438FIG9</accession>
<evidence type="ECO:0000256" key="1">
    <source>
        <dbReference type="ARBA" id="ARBA00004479"/>
    </source>
</evidence>
<comment type="subcellular location">
    <subcellularLocation>
        <location evidence="1">Membrane</location>
        <topology evidence="1">Single-pass type I membrane protein</topology>
    </subcellularLocation>
</comment>
<comment type="caution">
    <text evidence="3">The sequence shown here is derived from an EMBL/GenBank/DDBJ whole genome shotgun (WGS) entry which is preliminary data.</text>
</comment>
<dbReference type="Gene3D" id="1.10.510.10">
    <property type="entry name" value="Transferase(Phosphotransferase) domain 1"/>
    <property type="match status" value="1"/>
</dbReference>
<dbReference type="EMBL" id="QGNW01000878">
    <property type="protein sequence ID" value="RVW59766.1"/>
    <property type="molecule type" value="Genomic_DNA"/>
</dbReference>
<protein>
    <submittedName>
        <fullName evidence="3">Protein STRUBBELIG-receptor family 5</fullName>
    </submittedName>
</protein>
<evidence type="ECO:0000313" key="3">
    <source>
        <dbReference type="EMBL" id="RVW59766.1"/>
    </source>
</evidence>
<dbReference type="PROSITE" id="PS50011">
    <property type="entry name" value="PROTEIN_KINASE_DOM"/>
    <property type="match status" value="1"/>
</dbReference>
<dbReference type="Proteomes" id="UP000288805">
    <property type="component" value="Unassembled WGS sequence"/>
</dbReference>
<keyword evidence="3" id="KW-0675">Receptor</keyword>
<evidence type="ECO:0000313" key="4">
    <source>
        <dbReference type="Proteomes" id="UP000288805"/>
    </source>
</evidence>
<dbReference type="GO" id="GO:0005524">
    <property type="term" value="F:ATP binding"/>
    <property type="evidence" value="ECO:0007669"/>
    <property type="project" value="InterPro"/>
</dbReference>
<reference evidence="3 4" key="1">
    <citation type="journal article" date="2018" name="PLoS Genet.">
        <title>Population sequencing reveals clonal diversity and ancestral inbreeding in the grapevine cultivar Chardonnay.</title>
        <authorList>
            <person name="Roach M.J."/>
            <person name="Johnson D.L."/>
            <person name="Bohlmann J."/>
            <person name="van Vuuren H.J."/>
            <person name="Jones S.J."/>
            <person name="Pretorius I.S."/>
            <person name="Schmidt S.A."/>
            <person name="Borneman A.R."/>
        </authorList>
    </citation>
    <scope>NUCLEOTIDE SEQUENCE [LARGE SCALE GENOMIC DNA]</scope>
    <source>
        <strain evidence="4">cv. Chardonnay</strain>
        <tissue evidence="3">Leaf</tissue>
    </source>
</reference>
<dbReference type="PANTHER" id="PTHR48006:SF91">
    <property type="entry name" value="PROTEIN KINASE-LIKE"/>
    <property type="match status" value="1"/>
</dbReference>
<dbReference type="SUPFAM" id="SSF56112">
    <property type="entry name" value="Protein kinase-like (PK-like)"/>
    <property type="match status" value="1"/>
</dbReference>
<dbReference type="GO" id="GO:0016020">
    <property type="term" value="C:membrane"/>
    <property type="evidence" value="ECO:0007669"/>
    <property type="project" value="UniProtKB-SubCell"/>
</dbReference>
<sequence length="253" mass="28803">MPRFLPYKWRSLMEKPKWRMPSPCSQMFSSSFMSNCFSAKGIFPVYGLLHLNFCMLILTLDVALSSTELRHCVTKSPSLEISGKLLQEYITFMVLAVKKISSSFFQSGQKQGFPEVVSSVSKLRHPNIAEIVGYCSEQGHNMLMYEYFRNGSLHQFLHLSDDFSRPLTWNTRVKIALGTARAIEYLHEVCSPPMVHKNIKSSNILLDAELNPHLSDYGFAACHQVITYSLQYLFIVNKVSRGLAMAWNDIGIT</sequence>
<dbReference type="AlphaFoldDB" id="A0A438FIG9"/>